<dbReference type="RefSeq" id="WP_280731053.1">
    <property type="nucleotide sequence ID" value="NZ_CP120370.1"/>
</dbReference>
<dbReference type="Proteomes" id="UP001235547">
    <property type="component" value="Chromosome 2"/>
</dbReference>
<keyword evidence="2" id="KW-0812">Transmembrane</keyword>
<proteinExistence type="inferred from homology"/>
<gene>
    <name evidence="3" type="ORF">PYH38_001777</name>
</gene>
<organism evidence="3 4">
    <name type="scientific">Sinorhizobium numidicum</name>
    <dbReference type="NCBI Taxonomy" id="680248"/>
    <lineage>
        <taxon>Bacteria</taxon>
        <taxon>Pseudomonadati</taxon>
        <taxon>Pseudomonadota</taxon>
        <taxon>Alphaproteobacteria</taxon>
        <taxon>Hyphomicrobiales</taxon>
        <taxon>Rhizobiaceae</taxon>
        <taxon>Sinorhizobium/Ensifer group</taxon>
        <taxon>Sinorhizobium</taxon>
    </lineage>
</organism>
<keyword evidence="2" id="KW-0472">Membrane</keyword>
<name>A0ABY8CR31_9HYPH</name>
<keyword evidence="4" id="KW-1185">Reference proteome</keyword>
<dbReference type="PANTHER" id="PTHR20854">
    <property type="entry name" value="INOSITOL MONOPHOSPHATASE"/>
    <property type="match status" value="1"/>
</dbReference>
<reference evidence="3 4" key="1">
    <citation type="submission" date="2023-03" db="EMBL/GenBank/DDBJ databases">
        <authorList>
            <person name="Kaur S."/>
            <person name="Espinosa-Saiz D."/>
            <person name="Velazquez E."/>
            <person name="Menendez E."/>
            <person name="diCenzo G.C."/>
        </authorList>
    </citation>
    <scope>NUCLEOTIDE SEQUENCE [LARGE SCALE GENOMIC DNA]</scope>
    <source>
        <strain evidence="3 4">LMG 27395</strain>
    </source>
</reference>
<protein>
    <recommendedName>
        <fullName evidence="5">Inositol monophosphatase</fullName>
    </recommendedName>
</protein>
<dbReference type="EMBL" id="CP120370">
    <property type="protein sequence ID" value="WEX80352.1"/>
    <property type="molecule type" value="Genomic_DNA"/>
</dbReference>
<dbReference type="Pfam" id="PF00459">
    <property type="entry name" value="Inositol_P"/>
    <property type="match status" value="1"/>
</dbReference>
<dbReference type="SUPFAM" id="SSF56655">
    <property type="entry name" value="Carbohydrate phosphatase"/>
    <property type="match status" value="1"/>
</dbReference>
<evidence type="ECO:0000313" key="3">
    <source>
        <dbReference type="EMBL" id="WEX80352.1"/>
    </source>
</evidence>
<feature type="transmembrane region" description="Helical" evidence="2">
    <location>
        <begin position="56"/>
        <end position="80"/>
    </location>
</feature>
<accession>A0ABY8CR31</accession>
<sequence length="88" mass="9964">MRETDRECEDLIVADLARQFPDDSFLGKVRRLRTPQASAVWVIDRIDGTHDFLTGIPVWCVSLGLVVGGELALGISTIHLRPLFFRRK</sequence>
<evidence type="ECO:0000256" key="1">
    <source>
        <dbReference type="ARBA" id="ARBA00009759"/>
    </source>
</evidence>
<evidence type="ECO:0008006" key="5">
    <source>
        <dbReference type="Google" id="ProtNLM"/>
    </source>
</evidence>
<dbReference type="InterPro" id="IPR000760">
    <property type="entry name" value="Inositol_monophosphatase-like"/>
</dbReference>
<keyword evidence="2" id="KW-1133">Transmembrane helix</keyword>
<evidence type="ECO:0000313" key="4">
    <source>
        <dbReference type="Proteomes" id="UP001235547"/>
    </source>
</evidence>
<dbReference type="PANTHER" id="PTHR20854:SF4">
    <property type="entry name" value="INOSITOL-1-MONOPHOSPHATASE-RELATED"/>
    <property type="match status" value="1"/>
</dbReference>
<evidence type="ECO:0000256" key="2">
    <source>
        <dbReference type="SAM" id="Phobius"/>
    </source>
</evidence>
<dbReference type="Gene3D" id="3.30.540.10">
    <property type="entry name" value="Fructose-1,6-Bisphosphatase, subunit A, domain 1"/>
    <property type="match status" value="1"/>
</dbReference>
<comment type="similarity">
    <text evidence="1">Belongs to the inositol monophosphatase superfamily.</text>
</comment>